<proteinExistence type="predicted"/>
<reference evidence="1 2" key="1">
    <citation type="submission" date="2021-12" db="EMBL/GenBank/DDBJ databases">
        <title>Genome sequencing of bacteria with rrn-lacking chromosome and rrn-plasmid.</title>
        <authorList>
            <person name="Anda M."/>
            <person name="Iwasaki W."/>
        </authorList>
    </citation>
    <scope>NUCLEOTIDE SEQUENCE [LARGE SCALE GENOMIC DNA]</scope>
    <source>
        <strain evidence="1 2">NBRC 15940</strain>
    </source>
</reference>
<accession>A0AAN4VYN0</accession>
<dbReference type="InterPro" id="IPR046905">
    <property type="entry name" value="ABC-3C_MC1"/>
</dbReference>
<dbReference type="Proteomes" id="UP001310022">
    <property type="component" value="Unassembled WGS sequence"/>
</dbReference>
<protein>
    <submittedName>
        <fullName evidence="1">Uncharacterized protein</fullName>
    </submittedName>
</protein>
<sequence>MRLNRAKYIIDELRSNDPENCPQKLRCWIKKEEKYDIYIFSILIKNASELKKIKDDLRDFIAIYFQSQLSLDVERWNIYQIYFCEQPIPLHEKVNLEEDKFATRKIMIDQNVAHNISDEEMCTLIYDAIFKFKFESTIKELPLLSDCISESELKIVELAVSANLENEEHLSNLVTRICDE</sequence>
<name>A0AAN4VYN0_9BACT</name>
<dbReference type="AlphaFoldDB" id="A0AAN4VYN0"/>
<gene>
    <name evidence="1" type="ORF">PEDI_17390</name>
</gene>
<evidence type="ECO:0000313" key="1">
    <source>
        <dbReference type="EMBL" id="GJM61187.1"/>
    </source>
</evidence>
<keyword evidence="2" id="KW-1185">Reference proteome</keyword>
<evidence type="ECO:0000313" key="2">
    <source>
        <dbReference type="Proteomes" id="UP001310022"/>
    </source>
</evidence>
<organism evidence="1 2">
    <name type="scientific">Persicobacter diffluens</name>
    <dbReference type="NCBI Taxonomy" id="981"/>
    <lineage>
        <taxon>Bacteria</taxon>
        <taxon>Pseudomonadati</taxon>
        <taxon>Bacteroidota</taxon>
        <taxon>Cytophagia</taxon>
        <taxon>Cytophagales</taxon>
        <taxon>Persicobacteraceae</taxon>
        <taxon>Persicobacter</taxon>
    </lineage>
</organism>
<dbReference type="EMBL" id="BQKE01000001">
    <property type="protein sequence ID" value="GJM61187.1"/>
    <property type="molecule type" value="Genomic_DNA"/>
</dbReference>
<dbReference type="RefSeq" id="WP_338236782.1">
    <property type="nucleotide sequence ID" value="NZ_BQKE01000001.1"/>
</dbReference>
<comment type="caution">
    <text evidence="1">The sequence shown here is derived from an EMBL/GenBank/DDBJ whole genome shotgun (WGS) entry which is preliminary data.</text>
</comment>
<dbReference type="Pfam" id="PF20289">
    <property type="entry name" value="MComp1"/>
    <property type="match status" value="1"/>
</dbReference>